<comment type="cofactor">
    <cofactor evidence="1">
        <name>[4Fe-4S] cluster</name>
        <dbReference type="ChEBI" id="CHEBI:49883"/>
    </cofactor>
</comment>
<dbReference type="AlphaFoldDB" id="A0A0M0BRN5"/>
<accession>A0A0M0BRN5</accession>
<evidence type="ECO:0000256" key="3">
    <source>
        <dbReference type="ARBA" id="ARBA00022723"/>
    </source>
</evidence>
<evidence type="ECO:0000256" key="6">
    <source>
        <dbReference type="ARBA" id="ARBA00023004"/>
    </source>
</evidence>
<dbReference type="Pfam" id="PF12838">
    <property type="entry name" value="Fer4_7"/>
    <property type="match status" value="1"/>
</dbReference>
<dbReference type="Gene3D" id="3.30.70.20">
    <property type="match status" value="1"/>
</dbReference>
<keyword evidence="2" id="KW-0004">4Fe-4S</keyword>
<keyword evidence="5" id="KW-0249">Electron transport</keyword>
<keyword evidence="4" id="KW-0677">Repeat</keyword>
<protein>
    <recommendedName>
        <fullName evidence="8">4Fe-4S ferredoxin-type domain-containing protein</fullName>
    </recommendedName>
</protein>
<keyword evidence="5" id="KW-0813">Transport</keyword>
<keyword evidence="3" id="KW-0479">Metal-binding</keyword>
<dbReference type="PANTHER" id="PTHR43724:SF1">
    <property type="entry name" value="PYRUVATE SYNTHASE SUBUNIT PORD"/>
    <property type="match status" value="1"/>
</dbReference>
<dbReference type="SUPFAM" id="SSF54862">
    <property type="entry name" value="4Fe-4S ferredoxins"/>
    <property type="match status" value="1"/>
</dbReference>
<dbReference type="EMBL" id="LFWZ01000019">
    <property type="protein sequence ID" value="KON30896.1"/>
    <property type="molecule type" value="Genomic_DNA"/>
</dbReference>
<reference evidence="9 10" key="1">
    <citation type="submission" date="2015-06" db="EMBL/GenBank/DDBJ databases">
        <title>New insights into the roles of widespread benthic archaea in carbon and nitrogen cycling.</title>
        <authorList>
            <person name="Lazar C.S."/>
            <person name="Baker B.J."/>
            <person name="Seitz K.W."/>
            <person name="Hyde A.S."/>
            <person name="Dick G.J."/>
            <person name="Hinrichs K.-U."/>
            <person name="Teske A.P."/>
        </authorList>
    </citation>
    <scope>NUCLEOTIDE SEQUENCE [LARGE SCALE GENOMIC DNA]</scope>
    <source>
        <strain evidence="9">DG-45</strain>
    </source>
</reference>
<evidence type="ECO:0000256" key="4">
    <source>
        <dbReference type="ARBA" id="ARBA00022737"/>
    </source>
</evidence>
<dbReference type="PROSITE" id="PS51379">
    <property type="entry name" value="4FE4S_FER_2"/>
    <property type="match status" value="2"/>
</dbReference>
<name>A0A0M0BRN5_9ARCH</name>
<organism evidence="9 10">
    <name type="scientific">miscellaneous Crenarchaeota group-15 archaeon DG-45</name>
    <dbReference type="NCBI Taxonomy" id="1685127"/>
    <lineage>
        <taxon>Archaea</taxon>
        <taxon>Candidatus Bathyarchaeota</taxon>
        <taxon>MCG-15</taxon>
    </lineage>
</organism>
<evidence type="ECO:0000256" key="2">
    <source>
        <dbReference type="ARBA" id="ARBA00022485"/>
    </source>
</evidence>
<dbReference type="NCBIfam" id="TIGR02179">
    <property type="entry name" value="PorD_KorD"/>
    <property type="match status" value="1"/>
</dbReference>
<dbReference type="InterPro" id="IPR017896">
    <property type="entry name" value="4Fe4S_Fe-S-bd"/>
</dbReference>
<dbReference type="Gene3D" id="3.30.70.3270">
    <property type="match status" value="1"/>
</dbReference>
<evidence type="ECO:0000256" key="7">
    <source>
        <dbReference type="ARBA" id="ARBA00023014"/>
    </source>
</evidence>
<feature type="domain" description="4Fe-4S ferredoxin-type" evidence="8">
    <location>
        <begin position="55"/>
        <end position="84"/>
    </location>
</feature>
<dbReference type="Proteomes" id="UP000037210">
    <property type="component" value="Unassembled WGS sequence"/>
</dbReference>
<evidence type="ECO:0000256" key="5">
    <source>
        <dbReference type="ARBA" id="ARBA00022982"/>
    </source>
</evidence>
<keyword evidence="6" id="KW-0408">Iron</keyword>
<sequence length="85" mass="9810">MKGQRFDDEAVREYQEGRAVWAWRVFKPVVDEEACTRCWLCVDYCPEGVIERGERSAEINYLICKGCGICAEECPAGAIEMERER</sequence>
<dbReference type="GO" id="GO:0016625">
    <property type="term" value="F:oxidoreductase activity, acting on the aldehyde or oxo group of donors, iron-sulfur protein as acceptor"/>
    <property type="evidence" value="ECO:0007669"/>
    <property type="project" value="InterPro"/>
</dbReference>
<evidence type="ECO:0000259" key="8">
    <source>
        <dbReference type="PROSITE" id="PS51379"/>
    </source>
</evidence>
<proteinExistence type="predicted"/>
<dbReference type="PROSITE" id="PS00198">
    <property type="entry name" value="4FE4S_FER_1"/>
    <property type="match status" value="2"/>
</dbReference>
<dbReference type="GO" id="GO:0051539">
    <property type="term" value="F:4 iron, 4 sulfur cluster binding"/>
    <property type="evidence" value="ECO:0007669"/>
    <property type="project" value="UniProtKB-KW"/>
</dbReference>
<gene>
    <name evidence="9" type="ORF">AC482_02640</name>
</gene>
<evidence type="ECO:0000313" key="10">
    <source>
        <dbReference type="Proteomes" id="UP000037210"/>
    </source>
</evidence>
<comment type="caution">
    <text evidence="9">The sequence shown here is derived from an EMBL/GenBank/DDBJ whole genome shotgun (WGS) entry which is preliminary data.</text>
</comment>
<keyword evidence="7" id="KW-0411">Iron-sulfur</keyword>
<dbReference type="InterPro" id="IPR017900">
    <property type="entry name" value="4Fe4S_Fe_S_CS"/>
</dbReference>
<evidence type="ECO:0000313" key="9">
    <source>
        <dbReference type="EMBL" id="KON30896.1"/>
    </source>
</evidence>
<dbReference type="GO" id="GO:0046872">
    <property type="term" value="F:metal ion binding"/>
    <property type="evidence" value="ECO:0007669"/>
    <property type="project" value="UniProtKB-KW"/>
</dbReference>
<dbReference type="PANTHER" id="PTHR43724">
    <property type="entry name" value="PYRUVATE SYNTHASE SUBUNIT PORD"/>
    <property type="match status" value="1"/>
</dbReference>
<feature type="domain" description="4Fe-4S ferredoxin-type" evidence="8">
    <location>
        <begin position="26"/>
        <end position="54"/>
    </location>
</feature>
<evidence type="ECO:0000256" key="1">
    <source>
        <dbReference type="ARBA" id="ARBA00001966"/>
    </source>
</evidence>
<dbReference type="InterPro" id="IPR011898">
    <property type="entry name" value="PorD_KorD"/>
</dbReference>